<dbReference type="EMBL" id="JBHRTP010000038">
    <property type="protein sequence ID" value="MFC3108787.1"/>
    <property type="molecule type" value="Genomic_DNA"/>
</dbReference>
<evidence type="ECO:0000256" key="4">
    <source>
        <dbReference type="ARBA" id="ARBA00022475"/>
    </source>
</evidence>
<sequence length="340" mass="36020">MPVVVAQVERRQVPLRIEAVGSVETIMSVAIKSRIDGEIAKVKFHDGDAVSKGQLLFEIDPRPAQAQLNQAKANLARDTAQLHHAQDQDVRYQDLLNKHFISADAYSQIRTALESARAVVAADMAAVESAKLQLDYSTIRAPIAGRVGKTLIQAGNLVKANDVNSLVIINQIHPIYVNFAVSELQIERIRAAMTGGPLAVEVSTLPGSPGGFKRTSRLAFLDNAVDPATGTVKLRAEMQNADAAVWPGQFVHAALLLGNQQPAVVVSSTALQNGPNGTFVYLLDPATKIVQPRDIAVDRIEGPLTVVAKGLAPGETVVVDGQSRLAPGAAVSIKSTASGS</sequence>
<gene>
    <name evidence="11" type="ORF">ACFOFO_12580</name>
</gene>
<dbReference type="Gene3D" id="2.40.50.100">
    <property type="match status" value="1"/>
</dbReference>
<dbReference type="InterPro" id="IPR058626">
    <property type="entry name" value="MdtA-like_b-barrel"/>
</dbReference>
<evidence type="ECO:0000256" key="2">
    <source>
        <dbReference type="ARBA" id="ARBA00009477"/>
    </source>
</evidence>
<keyword evidence="12" id="KW-1185">Reference proteome</keyword>
<accession>A0ABV7F153</accession>
<dbReference type="InterPro" id="IPR058624">
    <property type="entry name" value="MdtA-like_HH"/>
</dbReference>
<evidence type="ECO:0000256" key="5">
    <source>
        <dbReference type="ARBA" id="ARBA00022519"/>
    </source>
</evidence>
<dbReference type="Pfam" id="PF25944">
    <property type="entry name" value="Beta-barrel_RND"/>
    <property type="match status" value="1"/>
</dbReference>
<evidence type="ECO:0000259" key="8">
    <source>
        <dbReference type="Pfam" id="PF25917"/>
    </source>
</evidence>
<keyword evidence="6" id="KW-0472">Membrane</keyword>
<dbReference type="SUPFAM" id="SSF111369">
    <property type="entry name" value="HlyD-like secretion proteins"/>
    <property type="match status" value="1"/>
</dbReference>
<protein>
    <submittedName>
        <fullName evidence="11">Efflux RND transporter periplasmic adaptor subunit</fullName>
    </submittedName>
</protein>
<evidence type="ECO:0000259" key="7">
    <source>
        <dbReference type="Pfam" id="PF25876"/>
    </source>
</evidence>
<dbReference type="Gene3D" id="1.10.287.470">
    <property type="entry name" value="Helix hairpin bin"/>
    <property type="match status" value="1"/>
</dbReference>
<dbReference type="Pfam" id="PF25967">
    <property type="entry name" value="RND-MFP_C"/>
    <property type="match status" value="1"/>
</dbReference>
<evidence type="ECO:0000313" key="12">
    <source>
        <dbReference type="Proteomes" id="UP001595530"/>
    </source>
</evidence>
<feature type="domain" description="Multidrug resistance protein MdtA-like barrel-sandwich hybrid" evidence="8">
    <location>
        <begin position="29"/>
        <end position="169"/>
    </location>
</feature>
<dbReference type="PANTHER" id="PTHR30469:SF36">
    <property type="entry name" value="BLL3903 PROTEIN"/>
    <property type="match status" value="1"/>
</dbReference>
<feature type="domain" description="Multidrug resistance protein MdtA-like C-terminal permuted SH3" evidence="10">
    <location>
        <begin position="263"/>
        <end position="322"/>
    </location>
</feature>
<evidence type="ECO:0000259" key="9">
    <source>
        <dbReference type="Pfam" id="PF25944"/>
    </source>
</evidence>
<evidence type="ECO:0000256" key="1">
    <source>
        <dbReference type="ARBA" id="ARBA00004236"/>
    </source>
</evidence>
<dbReference type="PANTHER" id="PTHR30469">
    <property type="entry name" value="MULTIDRUG RESISTANCE PROTEIN MDTA"/>
    <property type="match status" value="1"/>
</dbReference>
<evidence type="ECO:0000256" key="3">
    <source>
        <dbReference type="ARBA" id="ARBA00022448"/>
    </source>
</evidence>
<dbReference type="Gene3D" id="2.40.420.20">
    <property type="match status" value="1"/>
</dbReference>
<dbReference type="InterPro" id="IPR058627">
    <property type="entry name" value="MdtA-like_C"/>
</dbReference>
<dbReference type="Proteomes" id="UP001595530">
    <property type="component" value="Unassembled WGS sequence"/>
</dbReference>
<keyword evidence="5" id="KW-0997">Cell inner membrane</keyword>
<proteinExistence type="inferred from homology"/>
<organism evidence="11 12">
    <name type="scientific">Undibacterium arcticum</name>
    <dbReference type="NCBI Taxonomy" id="1762892"/>
    <lineage>
        <taxon>Bacteria</taxon>
        <taxon>Pseudomonadati</taxon>
        <taxon>Pseudomonadota</taxon>
        <taxon>Betaproteobacteria</taxon>
        <taxon>Burkholderiales</taxon>
        <taxon>Oxalobacteraceae</taxon>
        <taxon>Undibacterium</taxon>
    </lineage>
</organism>
<dbReference type="Gene3D" id="2.40.30.170">
    <property type="match status" value="1"/>
</dbReference>
<reference evidence="12" key="1">
    <citation type="journal article" date="2019" name="Int. J. Syst. Evol. Microbiol.">
        <title>The Global Catalogue of Microorganisms (GCM) 10K type strain sequencing project: providing services to taxonomists for standard genome sequencing and annotation.</title>
        <authorList>
            <consortium name="The Broad Institute Genomics Platform"/>
            <consortium name="The Broad Institute Genome Sequencing Center for Infectious Disease"/>
            <person name="Wu L."/>
            <person name="Ma J."/>
        </authorList>
    </citation>
    <scope>NUCLEOTIDE SEQUENCE [LARGE SCALE GENOMIC DNA]</scope>
    <source>
        <strain evidence="12">KCTC 42986</strain>
    </source>
</reference>
<dbReference type="NCBIfam" id="TIGR01730">
    <property type="entry name" value="RND_mfp"/>
    <property type="match status" value="1"/>
</dbReference>
<dbReference type="InterPro" id="IPR058625">
    <property type="entry name" value="MdtA-like_BSH"/>
</dbReference>
<dbReference type="RefSeq" id="WP_390331745.1">
    <property type="nucleotide sequence ID" value="NZ_JBHRTP010000038.1"/>
</dbReference>
<dbReference type="InterPro" id="IPR006143">
    <property type="entry name" value="RND_pump_MFP"/>
</dbReference>
<dbReference type="Pfam" id="PF25917">
    <property type="entry name" value="BSH_RND"/>
    <property type="match status" value="1"/>
</dbReference>
<keyword evidence="3" id="KW-0813">Transport</keyword>
<dbReference type="Pfam" id="PF25876">
    <property type="entry name" value="HH_MFP_RND"/>
    <property type="match status" value="1"/>
</dbReference>
<comment type="caution">
    <text evidence="11">The sequence shown here is derived from an EMBL/GenBank/DDBJ whole genome shotgun (WGS) entry which is preliminary data.</text>
</comment>
<evidence type="ECO:0000259" key="10">
    <source>
        <dbReference type="Pfam" id="PF25967"/>
    </source>
</evidence>
<name>A0ABV7F153_9BURK</name>
<evidence type="ECO:0000256" key="6">
    <source>
        <dbReference type="ARBA" id="ARBA00023136"/>
    </source>
</evidence>
<comment type="similarity">
    <text evidence="2">Belongs to the membrane fusion protein (MFP) (TC 8.A.1) family.</text>
</comment>
<keyword evidence="4" id="KW-1003">Cell membrane</keyword>
<evidence type="ECO:0000313" key="11">
    <source>
        <dbReference type="EMBL" id="MFC3108787.1"/>
    </source>
</evidence>
<feature type="domain" description="Multidrug resistance protein MdtA-like alpha-helical hairpin" evidence="7">
    <location>
        <begin position="67"/>
        <end position="137"/>
    </location>
</feature>
<feature type="domain" description="Multidrug resistance protein MdtA-like beta-barrel" evidence="9">
    <location>
        <begin position="174"/>
        <end position="258"/>
    </location>
</feature>
<comment type="subcellular location">
    <subcellularLocation>
        <location evidence="1">Cell membrane</location>
    </subcellularLocation>
</comment>